<evidence type="ECO:0000256" key="2">
    <source>
        <dbReference type="ARBA" id="ARBA00004123"/>
    </source>
</evidence>
<dbReference type="SMART" id="SM01246">
    <property type="entry name" value="Josephin"/>
    <property type="match status" value="1"/>
</dbReference>
<dbReference type="Pfam" id="PF02099">
    <property type="entry name" value="Josephin"/>
    <property type="match status" value="1"/>
</dbReference>
<evidence type="ECO:0000313" key="22">
    <source>
        <dbReference type="EMBL" id="CAL5138271.1"/>
    </source>
</evidence>
<evidence type="ECO:0000256" key="14">
    <source>
        <dbReference type="ARBA" id="ARBA00060106"/>
    </source>
</evidence>
<protein>
    <recommendedName>
        <fullName evidence="16">Ataxin-3 homolog</fullName>
        <ecNumber evidence="4">3.4.19.12</ecNumber>
    </recommendedName>
    <alternativeName>
        <fullName evidence="17">Machado-Joseph disease-like protein</fullName>
    </alternativeName>
</protein>
<evidence type="ECO:0000313" key="23">
    <source>
        <dbReference type="Proteomes" id="UP001497525"/>
    </source>
</evidence>
<keyword evidence="5" id="KW-0963">Cytoplasm</keyword>
<dbReference type="EMBL" id="CAXLJL010000489">
    <property type="protein sequence ID" value="CAL5138271.1"/>
    <property type="molecule type" value="Genomic_DNA"/>
</dbReference>
<evidence type="ECO:0000256" key="5">
    <source>
        <dbReference type="ARBA" id="ARBA00022490"/>
    </source>
</evidence>
<accession>A0AAV2TP50</accession>
<evidence type="ECO:0000256" key="1">
    <source>
        <dbReference type="ARBA" id="ARBA00000707"/>
    </source>
</evidence>
<evidence type="ECO:0000256" key="16">
    <source>
        <dbReference type="ARBA" id="ARBA00069055"/>
    </source>
</evidence>
<sequence length="305" mass="34626">MDSIFHEKQDGSLCAQHCLNALLQGQFFSAIDLAELAKQLDEQERQELGHGSNASHSQNMNETGYFSVQVISKALSIWSLELVPFLRQSPEAEEARLHPENQRAFICNFRDHWFTIRRFGHQWFDLNSTMSKPKLLSTTYLTNYLAQLQQEGHSIFFVVGDLPECEADQILTLSPVDEKAVLASYSRQAQGRKSTRPNPSDQTTQEDEDMELAMAVCEAELDEDNITLQRVLKSSAAEHQEKELEEALRLSAKSAEEDALQRALKLSMFGSGNPQPSTSDAVVCPTTEEIRQKRQRFLDQFKEKN</sequence>
<reference evidence="22" key="1">
    <citation type="submission" date="2024-06" db="EMBL/GenBank/DDBJ databases">
        <authorList>
            <person name="Liu X."/>
            <person name="Lenzi L."/>
            <person name="Haldenby T S."/>
            <person name="Uol C."/>
        </authorList>
    </citation>
    <scope>NUCLEOTIDE SEQUENCE</scope>
</reference>
<keyword evidence="12" id="KW-0804">Transcription</keyword>
<feature type="domain" description="Josephin" evidence="21">
    <location>
        <begin position="1"/>
        <end position="173"/>
    </location>
</feature>
<evidence type="ECO:0000256" key="20">
    <source>
        <dbReference type="SAM" id="MobiDB-lite"/>
    </source>
</evidence>
<dbReference type="GO" id="GO:0004843">
    <property type="term" value="F:cysteine-type deubiquitinase activity"/>
    <property type="evidence" value="ECO:0007669"/>
    <property type="project" value="UniProtKB-EC"/>
</dbReference>
<evidence type="ECO:0000256" key="4">
    <source>
        <dbReference type="ARBA" id="ARBA00012759"/>
    </source>
</evidence>
<proteinExistence type="predicted"/>
<evidence type="ECO:0000256" key="6">
    <source>
        <dbReference type="ARBA" id="ARBA00022670"/>
    </source>
</evidence>
<evidence type="ECO:0000256" key="10">
    <source>
        <dbReference type="ARBA" id="ARBA00022807"/>
    </source>
</evidence>
<feature type="active site" evidence="18 19">
    <location>
        <position position="127"/>
    </location>
</feature>
<evidence type="ECO:0000256" key="13">
    <source>
        <dbReference type="ARBA" id="ARBA00023242"/>
    </source>
</evidence>
<feature type="region of interest" description="Disordered" evidence="20">
    <location>
        <begin position="186"/>
        <end position="208"/>
    </location>
</feature>
<evidence type="ECO:0000256" key="18">
    <source>
        <dbReference type="PIRSR" id="PIRSR633865-1"/>
    </source>
</evidence>
<feature type="active site" evidence="19">
    <location>
        <position position="14"/>
    </location>
</feature>
<evidence type="ECO:0000256" key="8">
    <source>
        <dbReference type="ARBA" id="ARBA00022786"/>
    </source>
</evidence>
<dbReference type="PRINTS" id="PR01233">
    <property type="entry name" value="JOSEPHIN"/>
</dbReference>
<dbReference type="InterPro" id="IPR033865">
    <property type="entry name" value="Ataxin-3"/>
</dbReference>
<dbReference type="GO" id="GO:0005737">
    <property type="term" value="C:cytoplasm"/>
    <property type="evidence" value="ECO:0007669"/>
    <property type="project" value="UniProtKB-SubCell"/>
</dbReference>
<feature type="active site" description="Nucleophile" evidence="18">
    <location>
        <position position="14"/>
    </location>
</feature>
<evidence type="ECO:0000256" key="11">
    <source>
        <dbReference type="ARBA" id="ARBA00023015"/>
    </source>
</evidence>
<dbReference type="FunFam" id="3.90.70.40:FF:000005">
    <property type="entry name" value="Ataxin 3"/>
    <property type="match status" value="1"/>
</dbReference>
<keyword evidence="9 19" id="KW-0378">Hydrolase</keyword>
<keyword evidence="10" id="KW-0788">Thiol protease</keyword>
<comment type="catalytic activity">
    <reaction evidence="1">
        <text>Thiol-dependent hydrolysis of ester, thioester, amide, peptide and isopeptide bonds formed by the C-terminal Gly of ubiquitin (a 76-residue protein attached to proteins as an intracellular targeting signal).</text>
        <dbReference type="EC" id="3.4.19.12"/>
    </reaction>
</comment>
<feature type="active site" description="Proton acceptor" evidence="18">
    <location>
        <position position="112"/>
    </location>
</feature>
<dbReference type="PROSITE" id="PS50957">
    <property type="entry name" value="JOSEPHIN"/>
    <property type="match status" value="1"/>
</dbReference>
<organism evidence="22 23">
    <name type="scientific">Calicophoron daubneyi</name>
    <name type="common">Rumen fluke</name>
    <name type="synonym">Paramphistomum daubneyi</name>
    <dbReference type="NCBI Taxonomy" id="300641"/>
    <lineage>
        <taxon>Eukaryota</taxon>
        <taxon>Metazoa</taxon>
        <taxon>Spiralia</taxon>
        <taxon>Lophotrochozoa</taxon>
        <taxon>Platyhelminthes</taxon>
        <taxon>Trematoda</taxon>
        <taxon>Digenea</taxon>
        <taxon>Plagiorchiida</taxon>
        <taxon>Pronocephalata</taxon>
        <taxon>Paramphistomoidea</taxon>
        <taxon>Paramphistomidae</taxon>
        <taxon>Calicophoron</taxon>
    </lineage>
</organism>
<comment type="caution">
    <text evidence="22">The sequence shown here is derived from an EMBL/GenBank/DDBJ whole genome shotgun (WGS) entry which is preliminary data.</text>
</comment>
<dbReference type="PANTHER" id="PTHR14159:SF0">
    <property type="entry name" value="ATAXIN-3-RELATED"/>
    <property type="match status" value="1"/>
</dbReference>
<dbReference type="Gene3D" id="3.90.70.40">
    <property type="match status" value="1"/>
</dbReference>
<dbReference type="EC" id="3.4.19.12" evidence="4"/>
<comment type="subunit">
    <text evidence="15">Forms a complex composed of deubiquitinating enzyme atx-3, adapter ubxn-5 and cdc-48.1. Forms a complex composed of deubiquitinating enzyme atx-3, E4 ubiquitin-protein ligase ufd-2 and cdc-48.1. Interacts (via RRDR motif) with cdc-48.1 (via N-terminus) and cdc-48.2 (via N-terminus); the interaction with cdc-48.1 is not required for atx-3 enzymatic activity. Interacts (via C-terminus) with ubxn-5. May interact with ned-8.</text>
</comment>
<dbReference type="GO" id="GO:0016579">
    <property type="term" value="P:protein deubiquitination"/>
    <property type="evidence" value="ECO:0007669"/>
    <property type="project" value="InterPro"/>
</dbReference>
<comment type="subcellular location">
    <subcellularLocation>
        <location evidence="3">Cytoplasm</location>
    </subcellularLocation>
    <subcellularLocation>
        <location evidence="2">Nucleus</location>
    </subcellularLocation>
</comment>
<keyword evidence="6" id="KW-0645">Protease</keyword>
<evidence type="ECO:0000256" key="7">
    <source>
        <dbReference type="ARBA" id="ARBA00022737"/>
    </source>
</evidence>
<name>A0AAV2TP50_CALDB</name>
<evidence type="ECO:0000256" key="3">
    <source>
        <dbReference type="ARBA" id="ARBA00004496"/>
    </source>
</evidence>
<dbReference type="Proteomes" id="UP001497525">
    <property type="component" value="Unassembled WGS sequence"/>
</dbReference>
<dbReference type="Gene3D" id="1.10.287.10">
    <property type="entry name" value="S15/NS1, RNA-binding"/>
    <property type="match status" value="1"/>
</dbReference>
<keyword evidence="8" id="KW-0833">Ubl conjugation pathway</keyword>
<gene>
    <name evidence="22" type="ORF">CDAUBV1_LOCUS12874</name>
</gene>
<evidence type="ECO:0000256" key="19">
    <source>
        <dbReference type="PROSITE-ProRule" id="PRU00331"/>
    </source>
</evidence>
<evidence type="ECO:0000256" key="17">
    <source>
        <dbReference type="ARBA" id="ARBA00082365"/>
    </source>
</evidence>
<feature type="compositionally biased region" description="Polar residues" evidence="20">
    <location>
        <begin position="186"/>
        <end position="203"/>
    </location>
</feature>
<dbReference type="PANTHER" id="PTHR14159">
    <property type="entry name" value="ATAXIN-3-RELATED"/>
    <property type="match status" value="1"/>
</dbReference>
<evidence type="ECO:0000256" key="12">
    <source>
        <dbReference type="ARBA" id="ARBA00023163"/>
    </source>
</evidence>
<dbReference type="GO" id="GO:0006508">
    <property type="term" value="P:proteolysis"/>
    <property type="evidence" value="ECO:0007669"/>
    <property type="project" value="UniProtKB-KW"/>
</dbReference>
<keyword evidence="11" id="KW-0805">Transcription regulation</keyword>
<dbReference type="InterPro" id="IPR006155">
    <property type="entry name" value="Josephin"/>
</dbReference>
<dbReference type="FunFam" id="1.10.287.10:FF:000018">
    <property type="entry name" value="Ataxin-3 homolog"/>
    <property type="match status" value="1"/>
</dbReference>
<dbReference type="GO" id="GO:0005634">
    <property type="term" value="C:nucleus"/>
    <property type="evidence" value="ECO:0007669"/>
    <property type="project" value="UniProtKB-SubCell"/>
</dbReference>
<keyword evidence="7" id="KW-0677">Repeat</keyword>
<keyword evidence="13" id="KW-0539">Nucleus</keyword>
<evidence type="ECO:0000256" key="15">
    <source>
        <dbReference type="ARBA" id="ARBA00063584"/>
    </source>
</evidence>
<evidence type="ECO:0000256" key="9">
    <source>
        <dbReference type="ARBA" id="ARBA00022801"/>
    </source>
</evidence>
<evidence type="ECO:0000259" key="21">
    <source>
        <dbReference type="PROSITE" id="PS50957"/>
    </source>
</evidence>
<feature type="active site" evidence="19">
    <location>
        <position position="112"/>
    </location>
</feature>
<dbReference type="AlphaFoldDB" id="A0AAV2TP50"/>
<comment type="function">
    <text evidence="14">Acts as a chain editing deubiquitinating enzyme that binds and cleaves 'Lys-48'-linked polyubiquitin chains, with a preference for chains containing four or more ubiquitin molecules thereby modulating protein degradation by the ubiquitin-proteasome pathway. Probably by regulating the IGF-1-insulin-like pathway, regulates lifespan. Regulates germline DNA double-strand-break repair and apoptosis in response to DNA damage by recruiting E4 ubiquitin-protein ligase ufd-2 to DNA repair foci. Interacts with key regulators of transcription and represses transcription. Acts as a histone-binding protein that regulates transcription.</text>
</comment>